<dbReference type="SUPFAM" id="SSF159672">
    <property type="entry name" value="CbiG N-terminal domain-like"/>
    <property type="match status" value="1"/>
</dbReference>
<feature type="domain" description="Cobalamin biosynthesis central region" evidence="3">
    <location>
        <begin position="135"/>
        <end position="223"/>
    </location>
</feature>
<dbReference type="SUPFAM" id="SSF159664">
    <property type="entry name" value="CobE/GbiG C-terminal domain-like"/>
    <property type="match status" value="1"/>
</dbReference>
<evidence type="ECO:0000313" key="5">
    <source>
        <dbReference type="Proteomes" id="UP000283442"/>
    </source>
</evidence>
<dbReference type="AlphaFoldDB" id="A0A414NU53"/>
<dbReference type="InterPro" id="IPR052553">
    <property type="entry name" value="CbiG_hydrolase"/>
</dbReference>
<evidence type="ECO:0000259" key="1">
    <source>
        <dbReference type="Pfam" id="PF01890"/>
    </source>
</evidence>
<evidence type="ECO:0000259" key="3">
    <source>
        <dbReference type="Pfam" id="PF11761"/>
    </source>
</evidence>
<dbReference type="RefSeq" id="WP_118176730.1">
    <property type="nucleotide sequence ID" value="NZ_QRHE01000013.1"/>
</dbReference>
<dbReference type="EMBL" id="QRHE01000013">
    <property type="protein sequence ID" value="RHF50591.1"/>
    <property type="molecule type" value="Genomic_DNA"/>
</dbReference>
<dbReference type="InterPro" id="IPR021745">
    <property type="entry name" value="CbiG_mid"/>
</dbReference>
<dbReference type="InterPro" id="IPR002750">
    <property type="entry name" value="CobE/GbiG_C"/>
</dbReference>
<evidence type="ECO:0000259" key="2">
    <source>
        <dbReference type="Pfam" id="PF11760"/>
    </source>
</evidence>
<evidence type="ECO:0000313" key="4">
    <source>
        <dbReference type="EMBL" id="RHF50591.1"/>
    </source>
</evidence>
<dbReference type="GO" id="GO:0009236">
    <property type="term" value="P:cobalamin biosynthetic process"/>
    <property type="evidence" value="ECO:0007669"/>
    <property type="project" value="InterPro"/>
</dbReference>
<comment type="caution">
    <text evidence="4">The sequence shown here is derived from an EMBL/GenBank/DDBJ whole genome shotgun (WGS) entry which is preliminary data.</text>
</comment>
<dbReference type="Gene3D" id="3.30.420.180">
    <property type="entry name" value="CobE/GbiG C-terminal domain"/>
    <property type="match status" value="1"/>
</dbReference>
<dbReference type="InterPro" id="IPR036518">
    <property type="entry name" value="CobE/GbiG_C_sf"/>
</dbReference>
<organism evidence="4 5">
    <name type="scientific">Mitsuokella multacida</name>
    <dbReference type="NCBI Taxonomy" id="52226"/>
    <lineage>
        <taxon>Bacteria</taxon>
        <taxon>Bacillati</taxon>
        <taxon>Bacillota</taxon>
        <taxon>Negativicutes</taxon>
        <taxon>Selenomonadales</taxon>
        <taxon>Selenomonadaceae</taxon>
        <taxon>Mitsuokella</taxon>
    </lineage>
</organism>
<accession>A0A414NU53</accession>
<gene>
    <name evidence="4" type="ORF">DW674_10400</name>
</gene>
<name>A0A414NU53_9FIRM</name>
<proteinExistence type="predicted"/>
<dbReference type="Pfam" id="PF11761">
    <property type="entry name" value="CbiG_mid"/>
    <property type="match status" value="1"/>
</dbReference>
<dbReference type="InterPro" id="IPR038029">
    <property type="entry name" value="GbiG_N_sf"/>
</dbReference>
<dbReference type="Gene3D" id="3.40.50.11220">
    <property type="match status" value="1"/>
</dbReference>
<protein>
    <submittedName>
        <fullName evidence="4">Cobalamin biosynthesis protein CbiG</fullName>
    </submittedName>
</protein>
<dbReference type="PANTHER" id="PTHR37477">
    <property type="entry name" value="COBALT-PRECORRIN-5A HYDROLASE"/>
    <property type="match status" value="1"/>
</dbReference>
<dbReference type="Pfam" id="PF01890">
    <property type="entry name" value="CbiG_C"/>
    <property type="match status" value="1"/>
</dbReference>
<feature type="domain" description="Cobalamin synthesis G N-terminal" evidence="2">
    <location>
        <begin position="49"/>
        <end position="129"/>
    </location>
</feature>
<dbReference type="InterPro" id="IPR021744">
    <property type="entry name" value="CbiG_N"/>
</dbReference>
<dbReference type="Proteomes" id="UP000283442">
    <property type="component" value="Unassembled WGS sequence"/>
</dbReference>
<dbReference type="Pfam" id="PF11760">
    <property type="entry name" value="CbiG_N"/>
    <property type="match status" value="1"/>
</dbReference>
<dbReference type="PANTHER" id="PTHR37477:SF1">
    <property type="entry name" value="COBALT-PRECORRIN-5A HYDROLASE"/>
    <property type="match status" value="1"/>
</dbReference>
<feature type="domain" description="CobE/GbiG C-terminal" evidence="1">
    <location>
        <begin position="228"/>
        <end position="344"/>
    </location>
</feature>
<sequence>MRTAVFALTEAGAQLARRVGLALGDQATLFVSSRHAILGAQTFGRLREAVQENFHRYDALVFIMAAGIAVRSIAPYLVSKLEDPAVVVLDEQGRHVISLLSGHVGGANRLTRALAAALGAEPVITTATDVEGLVAPDALAAELGLFPEPHAAILAVNSALLRGESISYYVDPACALAPFYREELARRGLTVRELAERERETRPQVIISAACTEARAGRLFLRPMALRAGVGCRRGTPKAAILAALKESAARIGMPMEAITSLGSTVFKREERGLHEVAAELRRPLYFYANDVLQRIIEQYGLRESDFVRQTIGIGNVCEAAALAAGGGRMALGKTRFEKVTVALVWQQGQEWQESQ</sequence>
<reference evidence="4 5" key="1">
    <citation type="submission" date="2018-08" db="EMBL/GenBank/DDBJ databases">
        <title>A genome reference for cultivated species of the human gut microbiota.</title>
        <authorList>
            <person name="Zou Y."/>
            <person name="Xue W."/>
            <person name="Luo G."/>
        </authorList>
    </citation>
    <scope>NUCLEOTIDE SEQUENCE [LARGE SCALE GENOMIC DNA]</scope>
    <source>
        <strain evidence="4 5">AM25-21AC</strain>
    </source>
</reference>
<dbReference type="OrthoDB" id="9781023at2"/>